<dbReference type="GO" id="GO:0061630">
    <property type="term" value="F:ubiquitin protein ligase activity"/>
    <property type="evidence" value="ECO:0007669"/>
    <property type="project" value="TreeGrafter"/>
</dbReference>
<comment type="caution">
    <text evidence="1">The sequence shown here is derived from an EMBL/GenBank/DDBJ whole genome shotgun (WGS) entry which is preliminary data.</text>
</comment>
<dbReference type="GO" id="GO:0000151">
    <property type="term" value="C:ubiquitin ligase complex"/>
    <property type="evidence" value="ECO:0007669"/>
    <property type="project" value="TreeGrafter"/>
</dbReference>
<evidence type="ECO:0000313" key="1">
    <source>
        <dbReference type="EMBL" id="KAK0751679.1"/>
    </source>
</evidence>
<dbReference type="GO" id="GO:0005634">
    <property type="term" value="C:nucleus"/>
    <property type="evidence" value="ECO:0007669"/>
    <property type="project" value="TreeGrafter"/>
</dbReference>
<dbReference type="GO" id="GO:0051865">
    <property type="term" value="P:protein autoubiquitination"/>
    <property type="evidence" value="ECO:0007669"/>
    <property type="project" value="TreeGrafter"/>
</dbReference>
<protein>
    <submittedName>
        <fullName evidence="1">Ubiquitin-conjugating enzyme E2-binding protein</fullName>
    </submittedName>
</protein>
<organism evidence="1 2">
    <name type="scientific">Schizothecium vesticola</name>
    <dbReference type="NCBI Taxonomy" id="314040"/>
    <lineage>
        <taxon>Eukaryota</taxon>
        <taxon>Fungi</taxon>
        <taxon>Dikarya</taxon>
        <taxon>Ascomycota</taxon>
        <taxon>Pezizomycotina</taxon>
        <taxon>Sordariomycetes</taxon>
        <taxon>Sordariomycetidae</taxon>
        <taxon>Sordariales</taxon>
        <taxon>Schizotheciaceae</taxon>
        <taxon>Schizothecium</taxon>
    </lineage>
</organism>
<dbReference type="GO" id="GO:0031624">
    <property type="term" value="F:ubiquitin conjugating enzyme binding"/>
    <property type="evidence" value="ECO:0007669"/>
    <property type="project" value="TreeGrafter"/>
</dbReference>
<proteinExistence type="predicted"/>
<dbReference type="GO" id="GO:0000209">
    <property type="term" value="P:protein polyubiquitination"/>
    <property type="evidence" value="ECO:0007669"/>
    <property type="project" value="TreeGrafter"/>
</dbReference>
<dbReference type="AlphaFoldDB" id="A0AA40KA45"/>
<dbReference type="PANTHER" id="PTHR31531">
    <property type="entry name" value="E3 UBIQUITIN-PROTEIN LIGASE E3D FAMILY MEMBER"/>
    <property type="match status" value="1"/>
</dbReference>
<dbReference type="GO" id="GO:0030332">
    <property type="term" value="F:cyclin binding"/>
    <property type="evidence" value="ECO:0007669"/>
    <property type="project" value="TreeGrafter"/>
</dbReference>
<dbReference type="Pfam" id="PF09814">
    <property type="entry name" value="HECT_2"/>
    <property type="match status" value="1"/>
</dbReference>
<dbReference type="GO" id="GO:0043161">
    <property type="term" value="P:proteasome-mediated ubiquitin-dependent protein catabolic process"/>
    <property type="evidence" value="ECO:0007669"/>
    <property type="project" value="TreeGrafter"/>
</dbReference>
<dbReference type="GO" id="GO:0005829">
    <property type="term" value="C:cytosol"/>
    <property type="evidence" value="ECO:0007669"/>
    <property type="project" value="TreeGrafter"/>
</dbReference>
<dbReference type="PANTHER" id="PTHR31531:SF2">
    <property type="entry name" value="E3 UBIQUITIN-PROTEIN LIGASE E3D"/>
    <property type="match status" value="1"/>
</dbReference>
<accession>A0AA40KA45</accession>
<gene>
    <name evidence="1" type="ORF">B0T18DRAFT_317793</name>
</gene>
<reference evidence="1" key="1">
    <citation type="submission" date="2023-06" db="EMBL/GenBank/DDBJ databases">
        <title>Genome-scale phylogeny and comparative genomics of the fungal order Sordariales.</title>
        <authorList>
            <consortium name="Lawrence Berkeley National Laboratory"/>
            <person name="Hensen N."/>
            <person name="Bonometti L."/>
            <person name="Westerberg I."/>
            <person name="Brannstrom I.O."/>
            <person name="Guillou S."/>
            <person name="Cros-Aarteil S."/>
            <person name="Calhoun S."/>
            <person name="Haridas S."/>
            <person name="Kuo A."/>
            <person name="Mondo S."/>
            <person name="Pangilinan J."/>
            <person name="Riley R."/>
            <person name="LaButti K."/>
            <person name="Andreopoulos B."/>
            <person name="Lipzen A."/>
            <person name="Chen C."/>
            <person name="Yanf M."/>
            <person name="Daum C."/>
            <person name="Ng V."/>
            <person name="Clum A."/>
            <person name="Steindorff A."/>
            <person name="Ohm R."/>
            <person name="Martin F."/>
            <person name="Silar P."/>
            <person name="Natvig D."/>
            <person name="Lalanne C."/>
            <person name="Gautier V."/>
            <person name="Ament-velasquez S.L."/>
            <person name="Kruys A."/>
            <person name="Hutchinson M.I."/>
            <person name="Powell A.J."/>
            <person name="Barry K."/>
            <person name="Miller A.N."/>
            <person name="Grigoriev I.V."/>
            <person name="Debuchy R."/>
            <person name="Gladieux P."/>
            <person name="Thoren M.H."/>
            <person name="Johannesson H."/>
        </authorList>
    </citation>
    <scope>NUCLEOTIDE SEQUENCE</scope>
    <source>
        <strain evidence="1">SMH3187-1</strain>
    </source>
</reference>
<dbReference type="Proteomes" id="UP001172155">
    <property type="component" value="Unassembled WGS sequence"/>
</dbReference>
<name>A0AA40KA45_9PEZI</name>
<sequence>MVSKLHLYAELLPNLRWISLAASFPSPTDATTRATLASDGITVEVAHHGELSRLELPAKAALGASNLMTRKYGDTTLTWRLEIAPPDRSDGLPLQRNAALWSATELETGHGVACRKCGTLIVGEGILEEWKDLPSENWAEMMEFWHCHKPDDHSHQDDTTGKADDKSLATRGYGASSAISAQQKVGLVDLTTLLFVETDCRSLRFSLSGFEEGSSSRQDLGETKAASLNIFCSSCHEQLGFFNFRAAAVTLLKWQVSCKSKHGTLPGVEECLSAAIISTISRSGSSKSLICPMTAIGGSRERAIHIWVLNSGIVYSSSLSSGQTPAIKLLYRLMDHGEAERLLEEITCDAQEITLPSKAIGQVISHLDSSSFLLPYSERTLKEWKVGLLQR</sequence>
<evidence type="ECO:0000313" key="2">
    <source>
        <dbReference type="Proteomes" id="UP001172155"/>
    </source>
</evidence>
<dbReference type="InterPro" id="IPR019193">
    <property type="entry name" value="UBQ-conj_enz_E2-bd_prot"/>
</dbReference>
<keyword evidence="2" id="KW-1185">Reference proteome</keyword>
<dbReference type="GO" id="GO:0006513">
    <property type="term" value="P:protein monoubiquitination"/>
    <property type="evidence" value="ECO:0007669"/>
    <property type="project" value="TreeGrafter"/>
</dbReference>
<dbReference type="EMBL" id="JAUKUD010000002">
    <property type="protein sequence ID" value="KAK0751679.1"/>
    <property type="molecule type" value="Genomic_DNA"/>
</dbReference>